<dbReference type="InterPro" id="IPR011008">
    <property type="entry name" value="Dimeric_a/b-barrel"/>
</dbReference>
<dbReference type="GO" id="GO:0005829">
    <property type="term" value="C:cytosol"/>
    <property type="evidence" value="ECO:0007669"/>
    <property type="project" value="TreeGrafter"/>
</dbReference>
<dbReference type="PROSITE" id="PS00519">
    <property type="entry name" value="HTH_ASNC_1"/>
    <property type="match status" value="1"/>
</dbReference>
<dbReference type="PROSITE" id="PS50956">
    <property type="entry name" value="HTH_ASNC_2"/>
    <property type="match status" value="1"/>
</dbReference>
<dbReference type="Pfam" id="PF01037">
    <property type="entry name" value="AsnC_trans_reg"/>
    <property type="match status" value="1"/>
</dbReference>
<evidence type="ECO:0000256" key="3">
    <source>
        <dbReference type="ARBA" id="ARBA00023163"/>
    </source>
</evidence>
<protein>
    <submittedName>
        <fullName evidence="5">Transcriptional regulator, AsnC family</fullName>
    </submittedName>
</protein>
<dbReference type="InterPro" id="IPR019887">
    <property type="entry name" value="Tscrpt_reg_AsnC/Lrp_C"/>
</dbReference>
<keyword evidence="2" id="KW-0238">DNA-binding</keyword>
<dbReference type="Gene3D" id="3.30.70.920">
    <property type="match status" value="1"/>
</dbReference>
<keyword evidence="1" id="KW-0805">Transcription regulation</keyword>
<dbReference type="AlphaFoldDB" id="A0A9J9H9A3"/>
<accession>A0A9J9H9A3</accession>
<dbReference type="InterPro" id="IPR036390">
    <property type="entry name" value="WH_DNA-bd_sf"/>
</dbReference>
<dbReference type="SUPFAM" id="SSF54909">
    <property type="entry name" value="Dimeric alpha+beta barrel"/>
    <property type="match status" value="1"/>
</dbReference>
<name>A0A9J9H9A3_RHIWR</name>
<dbReference type="Gene3D" id="1.10.10.10">
    <property type="entry name" value="Winged helix-like DNA-binding domain superfamily/Winged helix DNA-binding domain"/>
    <property type="match status" value="1"/>
</dbReference>
<dbReference type="GO" id="GO:0043200">
    <property type="term" value="P:response to amino acid"/>
    <property type="evidence" value="ECO:0007669"/>
    <property type="project" value="TreeGrafter"/>
</dbReference>
<dbReference type="KEGG" id="swi:Swit_0682"/>
<dbReference type="PRINTS" id="PR00033">
    <property type="entry name" value="HTHASNC"/>
</dbReference>
<dbReference type="InterPro" id="IPR019885">
    <property type="entry name" value="Tscrpt_reg_HTH_AsnC-type_CS"/>
</dbReference>
<dbReference type="SMART" id="SM00344">
    <property type="entry name" value="HTH_ASNC"/>
    <property type="match status" value="1"/>
</dbReference>
<evidence type="ECO:0000256" key="2">
    <source>
        <dbReference type="ARBA" id="ARBA00023125"/>
    </source>
</evidence>
<reference evidence="5 6" key="1">
    <citation type="journal article" date="2010" name="J. Bacteriol.">
        <title>Genome sequence of the dioxin-mineralizing bacterium Sphingomonas wittichii RW1.</title>
        <authorList>
            <person name="Miller T.R."/>
            <person name="Delcher A.L."/>
            <person name="Salzberg S.L."/>
            <person name="Saunders E."/>
            <person name="Detter J.C."/>
            <person name="Halden R.U."/>
        </authorList>
    </citation>
    <scope>NUCLEOTIDE SEQUENCE [LARGE SCALE GENOMIC DNA]</scope>
    <source>
        <strain evidence="6">DSM 6014 / CCUG 31198 / JCM 15750 / NBRC 105917 / EY 4224 / RW1</strain>
    </source>
</reference>
<keyword evidence="3" id="KW-0804">Transcription</keyword>
<dbReference type="Proteomes" id="UP000001989">
    <property type="component" value="Chromosome"/>
</dbReference>
<evidence type="ECO:0000256" key="1">
    <source>
        <dbReference type="ARBA" id="ARBA00023015"/>
    </source>
</evidence>
<dbReference type="InterPro" id="IPR019888">
    <property type="entry name" value="Tscrpt_reg_AsnC-like"/>
</dbReference>
<dbReference type="InterPro" id="IPR036388">
    <property type="entry name" value="WH-like_DNA-bd_sf"/>
</dbReference>
<organism evidence="5 6">
    <name type="scientific">Rhizorhabdus wittichii (strain DSM 6014 / CCUG 31198 / JCM 15750 / NBRC 105917 / EY 4224 / RW1)</name>
    <name type="common">Sphingomonas wittichii</name>
    <dbReference type="NCBI Taxonomy" id="392499"/>
    <lineage>
        <taxon>Bacteria</taxon>
        <taxon>Pseudomonadati</taxon>
        <taxon>Pseudomonadota</taxon>
        <taxon>Alphaproteobacteria</taxon>
        <taxon>Sphingomonadales</taxon>
        <taxon>Sphingomonadaceae</taxon>
        <taxon>Rhizorhabdus</taxon>
    </lineage>
</organism>
<dbReference type="PANTHER" id="PTHR30154">
    <property type="entry name" value="LEUCINE-RESPONSIVE REGULATORY PROTEIN"/>
    <property type="match status" value="1"/>
</dbReference>
<dbReference type="Pfam" id="PF13404">
    <property type="entry name" value="HTH_AsnC-type"/>
    <property type="match status" value="1"/>
</dbReference>
<evidence type="ECO:0000313" key="6">
    <source>
        <dbReference type="Proteomes" id="UP000001989"/>
    </source>
</evidence>
<gene>
    <name evidence="5" type="ordered locus">Swit_0682</name>
</gene>
<sequence>MAQADSADRPGKGRMDKIDRKILAELERDAKQPLVALSETIGLSKTPCWARVQELERSGAILGYHAELSPPALGLVVTAYIEVVIESSRRAEFEEAAIRSPVVIECLTMAGAADYMIKIHCRDVAQLDSILRYDLTLLPGVQHTKTTICLKSIKTGGSLAEAAAALAAQ</sequence>
<feature type="domain" description="HTH asnC-type" evidence="4">
    <location>
        <begin position="15"/>
        <end position="76"/>
    </location>
</feature>
<dbReference type="EMBL" id="CP000699">
    <property type="protein sequence ID" value="ABQ67049.1"/>
    <property type="molecule type" value="Genomic_DNA"/>
</dbReference>
<evidence type="ECO:0000313" key="5">
    <source>
        <dbReference type="EMBL" id="ABQ67049.1"/>
    </source>
</evidence>
<dbReference type="OrthoDB" id="9813313at2"/>
<dbReference type="PANTHER" id="PTHR30154:SF34">
    <property type="entry name" value="TRANSCRIPTIONAL REGULATOR AZLB"/>
    <property type="match status" value="1"/>
</dbReference>
<keyword evidence="6" id="KW-1185">Reference proteome</keyword>
<dbReference type="SUPFAM" id="SSF46785">
    <property type="entry name" value="Winged helix' DNA-binding domain"/>
    <property type="match status" value="1"/>
</dbReference>
<dbReference type="GO" id="GO:0043565">
    <property type="term" value="F:sequence-specific DNA binding"/>
    <property type="evidence" value="ECO:0007669"/>
    <property type="project" value="InterPro"/>
</dbReference>
<proteinExistence type="predicted"/>
<evidence type="ECO:0000259" key="4">
    <source>
        <dbReference type="PROSITE" id="PS50956"/>
    </source>
</evidence>
<dbReference type="InterPro" id="IPR000485">
    <property type="entry name" value="AsnC-type_HTH_dom"/>
</dbReference>